<name>A0AAF3FL73_9BILA</name>
<organism evidence="2 3">
    <name type="scientific">Mesorhabditis belari</name>
    <dbReference type="NCBI Taxonomy" id="2138241"/>
    <lineage>
        <taxon>Eukaryota</taxon>
        <taxon>Metazoa</taxon>
        <taxon>Ecdysozoa</taxon>
        <taxon>Nematoda</taxon>
        <taxon>Chromadorea</taxon>
        <taxon>Rhabditida</taxon>
        <taxon>Rhabditina</taxon>
        <taxon>Rhabditomorpha</taxon>
        <taxon>Rhabditoidea</taxon>
        <taxon>Rhabditidae</taxon>
        <taxon>Mesorhabditinae</taxon>
        <taxon>Mesorhabditis</taxon>
    </lineage>
</organism>
<feature type="domain" description="FERM" evidence="1">
    <location>
        <begin position="7"/>
        <end position="308"/>
    </location>
</feature>
<dbReference type="SMART" id="SM00295">
    <property type="entry name" value="B41"/>
    <property type="match status" value="1"/>
</dbReference>
<dbReference type="InterPro" id="IPR029071">
    <property type="entry name" value="Ubiquitin-like_domsf"/>
</dbReference>
<dbReference type="PROSITE" id="PS50057">
    <property type="entry name" value="FERM_3"/>
    <property type="match status" value="1"/>
</dbReference>
<sequence length="308" mass="36100">MRDRFTKRIQVKLLDGNLIFLDIQPSTSGATLRKEIDTLCGIEKLDSLLFGIAFIDDRGQYYWFPEETLESDENFEFFERFINENRVLHHRVKFFLDSCLSCVHPLSIELYFLDVHQEIFQDNLCLEEFDYVEVAANLIHAYVGDSNGDISSVDTLRYLLPARPRAFFQKIQENMIDEKVTEIERGILENYMLLRGKQRGHSIVRVMQIVERCATYGSRFYCVRDGVTDEQLTIAVNSRGIFVYNVGDFLEPVQWFEWKDLDNLFYKETEFMLGLKQRKMMGNRPNSCLITSEKDVELQKAVNDPTTK</sequence>
<accession>A0AAF3FL73</accession>
<dbReference type="InterPro" id="IPR019749">
    <property type="entry name" value="Band_41_domain"/>
</dbReference>
<dbReference type="SUPFAM" id="SSF54236">
    <property type="entry name" value="Ubiquitin-like"/>
    <property type="match status" value="1"/>
</dbReference>
<dbReference type="PANTHER" id="PTHR46079:SF2">
    <property type="entry name" value="FERM DOMAIN-CONTAINING PROTEIN"/>
    <property type="match status" value="1"/>
</dbReference>
<keyword evidence="2" id="KW-1185">Reference proteome</keyword>
<dbReference type="InterPro" id="IPR035963">
    <property type="entry name" value="FERM_2"/>
</dbReference>
<evidence type="ECO:0000313" key="3">
    <source>
        <dbReference type="WBParaSite" id="MBELARI_LOCUS6499"/>
    </source>
</evidence>
<dbReference type="GO" id="GO:0090162">
    <property type="term" value="P:establishment of epithelial cell polarity"/>
    <property type="evidence" value="ECO:0007669"/>
    <property type="project" value="InterPro"/>
</dbReference>
<dbReference type="InterPro" id="IPR011993">
    <property type="entry name" value="PH-like_dom_sf"/>
</dbReference>
<evidence type="ECO:0000259" key="1">
    <source>
        <dbReference type="PROSITE" id="PS50057"/>
    </source>
</evidence>
<dbReference type="Pfam" id="PF00373">
    <property type="entry name" value="FERM_M"/>
    <property type="match status" value="1"/>
</dbReference>
<protein>
    <recommendedName>
        <fullName evidence="1">FERM domain-containing protein</fullName>
    </recommendedName>
</protein>
<dbReference type="InterPro" id="IPR019748">
    <property type="entry name" value="FERM_central"/>
</dbReference>
<dbReference type="InterPro" id="IPR014352">
    <property type="entry name" value="FERM/acyl-CoA-bd_prot_sf"/>
</dbReference>
<dbReference type="SUPFAM" id="SSF50729">
    <property type="entry name" value="PH domain-like"/>
    <property type="match status" value="1"/>
</dbReference>
<dbReference type="WBParaSite" id="MBELARI_LOCUS6499">
    <property type="protein sequence ID" value="MBELARI_LOCUS6499"/>
    <property type="gene ID" value="MBELARI_LOCUS6499"/>
</dbReference>
<dbReference type="PANTHER" id="PTHR46079">
    <property type="entry name" value="FERM DOMAIN-CONTAINING PROTEIN 4"/>
    <property type="match status" value="1"/>
</dbReference>
<dbReference type="AlphaFoldDB" id="A0AAF3FL73"/>
<proteinExistence type="predicted"/>
<reference evidence="3" key="1">
    <citation type="submission" date="2024-02" db="UniProtKB">
        <authorList>
            <consortium name="WormBaseParasite"/>
        </authorList>
    </citation>
    <scope>IDENTIFICATION</scope>
</reference>
<dbReference type="Gene3D" id="2.30.29.30">
    <property type="entry name" value="Pleckstrin-homology domain (PH domain)/Phosphotyrosine-binding domain (PTB)"/>
    <property type="match status" value="1"/>
</dbReference>
<dbReference type="Gene3D" id="1.20.80.10">
    <property type="match status" value="1"/>
</dbReference>
<dbReference type="InterPro" id="IPR000299">
    <property type="entry name" value="FERM_domain"/>
</dbReference>
<dbReference type="Pfam" id="PF09380">
    <property type="entry name" value="FERM_C"/>
    <property type="match status" value="1"/>
</dbReference>
<dbReference type="SUPFAM" id="SSF47031">
    <property type="entry name" value="Second domain of FERM"/>
    <property type="match status" value="1"/>
</dbReference>
<dbReference type="InterPro" id="IPR047176">
    <property type="entry name" value="FRMD4A/B"/>
</dbReference>
<dbReference type="Proteomes" id="UP000887575">
    <property type="component" value="Unassembled WGS sequence"/>
</dbReference>
<dbReference type="InterPro" id="IPR018980">
    <property type="entry name" value="FERM_PH-like_C"/>
</dbReference>
<evidence type="ECO:0000313" key="2">
    <source>
        <dbReference type="Proteomes" id="UP000887575"/>
    </source>
</evidence>